<proteinExistence type="predicted"/>
<accession>E6QUC4</accession>
<dbReference type="EMBL" id="CABR01000109">
    <property type="protein sequence ID" value="CBI10846.1"/>
    <property type="molecule type" value="Genomic_DNA"/>
</dbReference>
<dbReference type="AlphaFoldDB" id="E6QUC4"/>
<organism evidence="1">
    <name type="scientific">mine drainage metagenome</name>
    <dbReference type="NCBI Taxonomy" id="410659"/>
    <lineage>
        <taxon>unclassified sequences</taxon>
        <taxon>metagenomes</taxon>
        <taxon>ecological metagenomes</taxon>
    </lineage>
</organism>
<protein>
    <submittedName>
        <fullName evidence="1">Uncharacterized protein</fullName>
    </submittedName>
</protein>
<gene>
    <name evidence="1" type="ORF">CARN7_1646</name>
</gene>
<name>E6QUC4_9ZZZZ</name>
<comment type="caution">
    <text evidence="1">The sequence shown here is derived from an EMBL/GenBank/DDBJ whole genome shotgun (WGS) entry which is preliminary data.</text>
</comment>
<reference evidence="1" key="1">
    <citation type="submission" date="2009-10" db="EMBL/GenBank/DDBJ databases">
        <title>Diversity of trophic interactions inside an arsenic-rich microbial ecosystem.</title>
        <authorList>
            <person name="Bertin P.N."/>
            <person name="Heinrich-Salmeron A."/>
            <person name="Pelletier E."/>
            <person name="Goulhen-Chollet F."/>
            <person name="Arsene-Ploetze F."/>
            <person name="Gallien S."/>
            <person name="Calteau A."/>
            <person name="Vallenet D."/>
            <person name="Casiot C."/>
            <person name="Chane-Woon-Ming B."/>
            <person name="Giloteaux L."/>
            <person name="Barakat M."/>
            <person name="Bonnefoy V."/>
            <person name="Bruneel O."/>
            <person name="Chandler M."/>
            <person name="Cleiss J."/>
            <person name="Duran R."/>
            <person name="Elbaz-Poulichet F."/>
            <person name="Fonknechten N."/>
            <person name="Lauga B."/>
            <person name="Mornico D."/>
            <person name="Ortet P."/>
            <person name="Schaeffer C."/>
            <person name="Siguier P."/>
            <person name="Alexander Thil Smith A."/>
            <person name="Van Dorsselaer A."/>
            <person name="Weissenbach J."/>
            <person name="Medigue C."/>
            <person name="Le Paslier D."/>
        </authorList>
    </citation>
    <scope>NUCLEOTIDE SEQUENCE</scope>
</reference>
<sequence>MSVAWVEWAMILLKVTKTLNLAERNAKYRQSFAMLNIRIIYEPFQTDLAKCILLIPAIHE</sequence>
<evidence type="ECO:0000313" key="1">
    <source>
        <dbReference type="EMBL" id="CBI10846.1"/>
    </source>
</evidence>